<feature type="binding site" evidence="9">
    <location>
        <position position="123"/>
    </location>
    <ligand>
        <name>phosphoenolpyruvate</name>
        <dbReference type="ChEBI" id="CHEBI:58702"/>
    </ligand>
</feature>
<dbReference type="InterPro" id="IPR036968">
    <property type="entry name" value="Enolpyruvate_Tfrase_sf"/>
</dbReference>
<feature type="domain" description="Enolpyruvate transferase" evidence="10">
    <location>
        <begin position="6"/>
        <end position="425"/>
    </location>
</feature>
<dbReference type="FunFam" id="3.65.10.10:FF:000005">
    <property type="entry name" value="3-phosphoshikimate 1-carboxyvinyltransferase"/>
    <property type="match status" value="1"/>
</dbReference>
<feature type="binding site" evidence="9">
    <location>
        <position position="346"/>
    </location>
    <ligand>
        <name>phosphoenolpyruvate</name>
        <dbReference type="ChEBI" id="CHEBI:58702"/>
    </ligand>
</feature>
<evidence type="ECO:0000313" key="12">
    <source>
        <dbReference type="Proteomes" id="UP000095237"/>
    </source>
</evidence>
<dbReference type="GO" id="GO:0009073">
    <property type="term" value="P:aromatic amino acid family biosynthetic process"/>
    <property type="evidence" value="ECO:0007669"/>
    <property type="project" value="UniProtKB-KW"/>
</dbReference>
<evidence type="ECO:0000256" key="7">
    <source>
        <dbReference type="ARBA" id="ARBA00023141"/>
    </source>
</evidence>
<dbReference type="FunFam" id="3.65.10.10:FF:000006">
    <property type="entry name" value="3-phosphoshikimate 1-carboxyvinyltransferase"/>
    <property type="match status" value="1"/>
</dbReference>
<evidence type="ECO:0000256" key="1">
    <source>
        <dbReference type="ARBA" id="ARBA00002174"/>
    </source>
</evidence>
<keyword evidence="4 9" id="KW-0963">Cytoplasm</keyword>
<comment type="subunit">
    <text evidence="9">Monomer.</text>
</comment>
<feature type="active site" description="Proton acceptor" evidence="9">
    <location>
        <position position="315"/>
    </location>
</feature>
<feature type="binding site" evidence="9">
    <location>
        <position position="315"/>
    </location>
    <ligand>
        <name>3-phosphoshikimate</name>
        <dbReference type="ChEBI" id="CHEBI:145989"/>
    </ligand>
</feature>
<feature type="binding site" evidence="9">
    <location>
        <position position="169"/>
    </location>
    <ligand>
        <name>3-phosphoshikimate</name>
        <dbReference type="ChEBI" id="CHEBI:145989"/>
    </ligand>
</feature>
<dbReference type="InterPro" id="IPR001986">
    <property type="entry name" value="Enolpyruvate_Tfrase_dom"/>
</dbReference>
<comment type="caution">
    <text evidence="9">Lacks conserved residue(s) required for the propagation of feature annotation.</text>
</comment>
<dbReference type="UniPathway" id="UPA00053">
    <property type="reaction ID" value="UER00089"/>
</dbReference>
<feature type="binding site" evidence="9">
    <location>
        <position position="390"/>
    </location>
    <ligand>
        <name>phosphoenolpyruvate</name>
        <dbReference type="ChEBI" id="CHEBI:58702"/>
    </ligand>
</feature>
<name>A0A1E5IGY7_ENDTX</name>
<comment type="subcellular location">
    <subcellularLocation>
        <location evidence="9">Cytoplasm</location>
    </subcellularLocation>
</comment>
<dbReference type="CDD" id="cd01556">
    <property type="entry name" value="EPSP_synthase"/>
    <property type="match status" value="1"/>
</dbReference>
<dbReference type="PANTHER" id="PTHR21090">
    <property type="entry name" value="AROM/DEHYDROQUINATE SYNTHASE"/>
    <property type="match status" value="1"/>
</dbReference>
<comment type="similarity">
    <text evidence="3 9">Belongs to the EPSP synthase family.</text>
</comment>
<evidence type="ECO:0000313" key="11">
    <source>
        <dbReference type="EMBL" id="OEG69278.1"/>
    </source>
</evidence>
<evidence type="ECO:0000256" key="5">
    <source>
        <dbReference type="ARBA" id="ARBA00022605"/>
    </source>
</evidence>
<keyword evidence="12" id="KW-1185">Reference proteome</keyword>
<dbReference type="InterPro" id="IPR013792">
    <property type="entry name" value="RNA3'P_cycl/enolpyr_Trfase_a/b"/>
</dbReference>
<dbReference type="NCBIfam" id="TIGR01356">
    <property type="entry name" value="aroA"/>
    <property type="match status" value="1"/>
</dbReference>
<organism evidence="11 12">
    <name type="scientific">Endomicrobium trichonymphae</name>
    <dbReference type="NCBI Taxonomy" id="1408204"/>
    <lineage>
        <taxon>Bacteria</taxon>
        <taxon>Pseudomonadati</taxon>
        <taxon>Elusimicrobiota</taxon>
        <taxon>Endomicrobiia</taxon>
        <taxon>Endomicrobiales</taxon>
        <taxon>Endomicrobiaceae</taxon>
        <taxon>Candidatus Endomicrobiellum</taxon>
    </lineage>
</organism>
<dbReference type="PROSITE" id="PS00104">
    <property type="entry name" value="EPSP_SYNTHASE_1"/>
    <property type="match status" value="1"/>
</dbReference>
<dbReference type="SUPFAM" id="SSF55205">
    <property type="entry name" value="EPT/RTPC-like"/>
    <property type="match status" value="1"/>
</dbReference>
<sequence>MEIKLKKTSYVSGVIEVPADKSVTHRAVMLSSLAEGNSIVRNYLPSDDCNRTIEAFRHMGAEIKIDNDSLYIKGAGLKLAKPQNGKYNIYAGNSGTTTRLLSGILAGQNFETVITGDDSLSKRPMRRVILPLSQMGADIKSNDGLLPLIIKGRNLLKALNYENDKSTAQVKSAVLFAGLYADGATTYKEPVKSRDHSERMLKAFGADVRVSGNFVTVYPAERLTAQDITVPGDISSAAFFIAAALIVPDSNLTIRNVGVNPTRDGLIEVLKQMGADITLTNMREISQEPVCDIVVKYSKLKAANIDASLVPRMVDEIPVFVLIATQVDGVTRISGAKELRVKESDRIEVVTSQFKKLGAQVESLEDGFIINGNSGFNLTGAVVDSFEDHRIAMVLAVASLIAEGETIIRDSHCVDISFPGFYKVLKNICR</sequence>
<dbReference type="Proteomes" id="UP000095237">
    <property type="component" value="Unassembled WGS sequence"/>
</dbReference>
<dbReference type="GO" id="GO:0005737">
    <property type="term" value="C:cytoplasm"/>
    <property type="evidence" value="ECO:0007669"/>
    <property type="project" value="UniProtKB-SubCell"/>
</dbReference>
<evidence type="ECO:0000256" key="4">
    <source>
        <dbReference type="ARBA" id="ARBA00022490"/>
    </source>
</evidence>
<feature type="binding site" evidence="9">
    <location>
        <position position="342"/>
    </location>
    <ligand>
        <name>3-phosphoshikimate</name>
        <dbReference type="ChEBI" id="CHEBI:145989"/>
    </ligand>
</feature>
<dbReference type="GO" id="GO:0009423">
    <property type="term" value="P:chorismate biosynthetic process"/>
    <property type="evidence" value="ECO:0007669"/>
    <property type="project" value="UniProtKB-UniRule"/>
</dbReference>
<proteinExistence type="inferred from homology"/>
<dbReference type="InterPro" id="IPR006264">
    <property type="entry name" value="EPSP_synthase"/>
</dbReference>
<feature type="binding site" evidence="9">
    <location>
        <position position="95"/>
    </location>
    <ligand>
        <name>phosphoenolpyruvate</name>
        <dbReference type="ChEBI" id="CHEBI:58702"/>
    </ligand>
</feature>
<dbReference type="EMBL" id="LNVX01000779">
    <property type="protein sequence ID" value="OEG69278.1"/>
    <property type="molecule type" value="Genomic_DNA"/>
</dbReference>
<dbReference type="Pfam" id="PF00275">
    <property type="entry name" value="EPSP_synthase"/>
    <property type="match status" value="1"/>
</dbReference>
<keyword evidence="5 9" id="KW-0028">Amino-acid biosynthesis</keyword>
<gene>
    <name evidence="9" type="primary">aroA</name>
    <name evidence="11" type="ORF">ATZ36_10445</name>
</gene>
<dbReference type="EC" id="2.5.1.19" evidence="9"/>
<dbReference type="GO" id="GO:0003866">
    <property type="term" value="F:3-phosphoshikimate 1-carboxyvinyltransferase activity"/>
    <property type="evidence" value="ECO:0007669"/>
    <property type="project" value="UniProtKB-UniRule"/>
</dbReference>
<feature type="binding site" evidence="9">
    <location>
        <position position="169"/>
    </location>
    <ligand>
        <name>phosphoenolpyruvate</name>
        <dbReference type="ChEBI" id="CHEBI:58702"/>
    </ligand>
</feature>
<reference evidence="11 12" key="1">
    <citation type="submission" date="2015-11" db="EMBL/GenBank/DDBJ databases">
        <title>Evidence for parallel genomic evolution in an endosymbiosis of termite gut flagellates.</title>
        <authorList>
            <person name="Zheng H."/>
        </authorList>
    </citation>
    <scope>NUCLEOTIDE SEQUENCE [LARGE SCALE GENOMIC DNA]</scope>
    <source>
        <strain evidence="11 12">CET450</strain>
    </source>
</reference>
<dbReference type="PIRSF" id="PIRSF000505">
    <property type="entry name" value="EPSPS"/>
    <property type="match status" value="1"/>
</dbReference>
<feature type="binding site" evidence="9">
    <location>
        <position position="167"/>
    </location>
    <ligand>
        <name>3-phosphoshikimate</name>
        <dbReference type="ChEBI" id="CHEBI:145989"/>
    </ligand>
</feature>
<dbReference type="HAMAP" id="MF_00210">
    <property type="entry name" value="EPSP_synth"/>
    <property type="match status" value="1"/>
</dbReference>
<evidence type="ECO:0000256" key="3">
    <source>
        <dbReference type="ARBA" id="ARBA00009948"/>
    </source>
</evidence>
<keyword evidence="7 9" id="KW-0057">Aromatic amino acid biosynthesis</keyword>
<keyword evidence="6 9" id="KW-0808">Transferase</keyword>
<comment type="pathway">
    <text evidence="2 9">Metabolic intermediate biosynthesis; chorismate biosynthesis; chorismate from D-erythrose 4-phosphate and phosphoenolpyruvate: step 6/7.</text>
</comment>
<feature type="binding site" evidence="9">
    <location>
        <position position="21"/>
    </location>
    <ligand>
        <name>phosphoenolpyruvate</name>
        <dbReference type="ChEBI" id="CHEBI:58702"/>
    </ligand>
</feature>
<feature type="binding site" evidence="9">
    <location>
        <position position="21"/>
    </location>
    <ligand>
        <name>3-phosphoshikimate</name>
        <dbReference type="ChEBI" id="CHEBI:145989"/>
    </ligand>
</feature>
<dbReference type="PROSITE" id="PS00885">
    <property type="entry name" value="EPSP_SYNTHASE_2"/>
    <property type="match status" value="1"/>
</dbReference>
<evidence type="ECO:0000256" key="9">
    <source>
        <dbReference type="HAMAP-Rule" id="MF_00210"/>
    </source>
</evidence>
<comment type="caution">
    <text evidence="11">The sequence shown here is derived from an EMBL/GenBank/DDBJ whole genome shotgun (WGS) entry which is preliminary data.</text>
</comment>
<feature type="binding site" evidence="9">
    <location>
        <position position="22"/>
    </location>
    <ligand>
        <name>3-phosphoshikimate</name>
        <dbReference type="ChEBI" id="CHEBI:145989"/>
    </ligand>
</feature>
<dbReference type="AlphaFoldDB" id="A0A1E5IGY7"/>
<dbReference type="Gene3D" id="3.65.10.10">
    <property type="entry name" value="Enolpyruvate transferase domain"/>
    <property type="match status" value="2"/>
</dbReference>
<feature type="binding site" evidence="9">
    <location>
        <position position="26"/>
    </location>
    <ligand>
        <name>3-phosphoshikimate</name>
        <dbReference type="ChEBI" id="CHEBI:145989"/>
    </ligand>
</feature>
<comment type="function">
    <text evidence="1 9">Catalyzes the transfer of the enolpyruvyl moiety of phosphoenolpyruvate (PEP) to the 5-hydroxyl of shikimate-3-phosphate (S3P) to produce enolpyruvyl shikimate-3-phosphate and inorganic phosphate.</text>
</comment>
<evidence type="ECO:0000259" key="10">
    <source>
        <dbReference type="Pfam" id="PF00275"/>
    </source>
</evidence>
<dbReference type="PANTHER" id="PTHR21090:SF5">
    <property type="entry name" value="PENTAFUNCTIONAL AROM POLYPEPTIDE"/>
    <property type="match status" value="1"/>
</dbReference>
<comment type="catalytic activity">
    <reaction evidence="8">
        <text>3-phosphoshikimate + phosphoenolpyruvate = 5-O-(1-carboxyvinyl)-3-phosphoshikimate + phosphate</text>
        <dbReference type="Rhea" id="RHEA:21256"/>
        <dbReference type="ChEBI" id="CHEBI:43474"/>
        <dbReference type="ChEBI" id="CHEBI:57701"/>
        <dbReference type="ChEBI" id="CHEBI:58702"/>
        <dbReference type="ChEBI" id="CHEBI:145989"/>
        <dbReference type="EC" id="2.5.1.19"/>
    </reaction>
    <physiologicalReaction direction="left-to-right" evidence="8">
        <dbReference type="Rhea" id="RHEA:21257"/>
    </physiologicalReaction>
</comment>
<evidence type="ECO:0000256" key="6">
    <source>
        <dbReference type="ARBA" id="ARBA00022679"/>
    </source>
</evidence>
<accession>A0A1E5IGY7</accession>
<dbReference type="GO" id="GO:0008652">
    <property type="term" value="P:amino acid biosynthetic process"/>
    <property type="evidence" value="ECO:0007669"/>
    <property type="project" value="UniProtKB-KW"/>
</dbReference>
<dbReference type="InterPro" id="IPR023193">
    <property type="entry name" value="EPSP_synthase_CS"/>
</dbReference>
<protein>
    <recommendedName>
        <fullName evidence="9">3-phosphoshikimate 1-carboxyvinyltransferase</fullName>
        <ecNumber evidence="9">2.5.1.19</ecNumber>
    </recommendedName>
    <alternativeName>
        <fullName evidence="9">5-enolpyruvylshikimate-3-phosphate synthase</fullName>
        <shortName evidence="9">EPSP synthase</shortName>
        <shortName evidence="9">EPSPS</shortName>
    </alternativeName>
</protein>
<evidence type="ECO:0000256" key="8">
    <source>
        <dbReference type="ARBA" id="ARBA00044633"/>
    </source>
</evidence>
<evidence type="ECO:0000256" key="2">
    <source>
        <dbReference type="ARBA" id="ARBA00004811"/>
    </source>
</evidence>